<dbReference type="InterPro" id="IPR006170">
    <property type="entry name" value="PBP/GOBP"/>
</dbReference>
<dbReference type="InterPro" id="IPR036728">
    <property type="entry name" value="PBP_GOBP_sf"/>
</dbReference>
<dbReference type="GO" id="GO:0005549">
    <property type="term" value="F:odorant binding"/>
    <property type="evidence" value="ECO:0007669"/>
    <property type="project" value="InterPro"/>
</dbReference>
<dbReference type="AlphaFoldDB" id="A0A2H4G1C1"/>
<reference evidence="2" key="1">
    <citation type="submission" date="2016-11" db="EMBL/GenBank/DDBJ databases">
        <authorList>
            <person name="Jaros S."/>
            <person name="Januszkiewicz K."/>
            <person name="Wedrychowicz H."/>
        </authorList>
    </citation>
    <scope>NUCLEOTIDE SEQUENCE</scope>
</reference>
<protein>
    <submittedName>
        <fullName evidence="2">Odorant binding preotein</fullName>
    </submittedName>
</protein>
<evidence type="ECO:0000256" key="1">
    <source>
        <dbReference type="SAM" id="SignalP"/>
    </source>
</evidence>
<dbReference type="Gene3D" id="1.10.238.20">
    <property type="entry name" value="Pheromone/general odorant binding protein domain"/>
    <property type="match status" value="1"/>
</dbReference>
<accession>A0A2H4G1C1</accession>
<dbReference type="SUPFAM" id="SSF47565">
    <property type="entry name" value="Insect pheromone/odorant-binding proteins"/>
    <property type="match status" value="1"/>
</dbReference>
<name>A0A2H4G1C1_CONPF</name>
<evidence type="ECO:0000313" key="2">
    <source>
        <dbReference type="EMBL" id="APG32538.1"/>
    </source>
</evidence>
<dbReference type="EMBL" id="KY130470">
    <property type="protein sequence ID" value="APG32538.1"/>
    <property type="molecule type" value="mRNA"/>
</dbReference>
<dbReference type="CDD" id="cd23992">
    <property type="entry name" value="PBP_GOBP"/>
    <property type="match status" value="1"/>
</dbReference>
<keyword evidence="1" id="KW-0732">Signal</keyword>
<dbReference type="Pfam" id="PF01395">
    <property type="entry name" value="PBP_GOBP"/>
    <property type="match status" value="1"/>
</dbReference>
<proteinExistence type="evidence at transcript level"/>
<feature type="signal peptide" evidence="1">
    <location>
        <begin position="1"/>
        <end position="21"/>
    </location>
</feature>
<gene>
    <name evidence="2" type="primary">OBP15</name>
</gene>
<dbReference type="SMART" id="SM00708">
    <property type="entry name" value="PhBP"/>
    <property type="match status" value="1"/>
</dbReference>
<sequence>MLHLAGKILFLCAFVGYYAKAETEEQLKQIFVDILLKCSEDFPPTPAEIELLKNKKLADSTNMKCMFACTYKKTGMMNEKGEISVEGINNLSKKYFANNPEKTKKALAYADACKSVNDVKVSDGEKGCERAALLFKCTIEKAAEFDLIN</sequence>
<feature type="chain" id="PRO_5014146704" evidence="1">
    <location>
        <begin position="22"/>
        <end position="149"/>
    </location>
</feature>
<organism evidence="2">
    <name type="scientific">Conogethes punctiferalis</name>
    <name type="common">Durian fruit borer</name>
    <name type="synonym">Astura punctiferalis</name>
    <dbReference type="NCBI Taxonomy" id="1133088"/>
    <lineage>
        <taxon>Eukaryota</taxon>
        <taxon>Metazoa</taxon>
        <taxon>Ecdysozoa</taxon>
        <taxon>Arthropoda</taxon>
        <taxon>Hexapoda</taxon>
        <taxon>Insecta</taxon>
        <taxon>Pterygota</taxon>
        <taxon>Neoptera</taxon>
        <taxon>Endopterygota</taxon>
        <taxon>Lepidoptera</taxon>
        <taxon>Glossata</taxon>
        <taxon>Ditrysia</taxon>
        <taxon>Pyraloidea</taxon>
        <taxon>Crambidae</taxon>
        <taxon>Spilomelinae</taxon>
        <taxon>Conogethes</taxon>
    </lineage>
</organism>